<gene>
    <name evidence="1" type="ORF">BV25DRAFT_1820201</name>
</gene>
<reference evidence="1" key="2">
    <citation type="journal article" date="2022" name="New Phytol.">
        <title>Evolutionary transition to the ectomycorrhizal habit in the genomes of a hyperdiverse lineage of mushroom-forming fungi.</title>
        <authorList>
            <person name="Looney B."/>
            <person name="Miyauchi S."/>
            <person name="Morin E."/>
            <person name="Drula E."/>
            <person name="Courty P.E."/>
            <person name="Kohler A."/>
            <person name="Kuo A."/>
            <person name="LaButti K."/>
            <person name="Pangilinan J."/>
            <person name="Lipzen A."/>
            <person name="Riley R."/>
            <person name="Andreopoulos W."/>
            <person name="He G."/>
            <person name="Johnson J."/>
            <person name="Nolan M."/>
            <person name="Tritt A."/>
            <person name="Barry K.W."/>
            <person name="Grigoriev I.V."/>
            <person name="Nagy L.G."/>
            <person name="Hibbett D."/>
            <person name="Henrissat B."/>
            <person name="Matheny P.B."/>
            <person name="Labbe J."/>
            <person name="Martin F.M."/>
        </authorList>
    </citation>
    <scope>NUCLEOTIDE SEQUENCE</scope>
    <source>
        <strain evidence="1">HHB10654</strain>
    </source>
</reference>
<protein>
    <submittedName>
        <fullName evidence="1">Uncharacterized protein</fullName>
    </submittedName>
</protein>
<sequence length="944" mass="104274">MPSKTLPAPPPVSLDAPGGKPSKHATQLYTQPSFSASHPTNNTPVLRSQVQTPPQSPDGYQCVSEGTNAPVPVRRESQTRSPVRGRPLIFASLDAQPEEPPSSRRGPLIFNRRDQQQPDLRNGPKSPIRATPYGTRPPSWFGDPSSIDGMQPEVSSAPPPLIKQQPGSGPDPRVASTEPAHATRDVGGQAPRHASPAPQTSQSPLAQRPPHLNSAHSHPYDERAPSPPHHLRKTRHPTLSRGSVDLSNIPADSTSTPRSSTAHEHDPAATARARKSSRTLNGATSASLSDLGESAQPQHRASHRVLTKHRPITPVSPKSQPPPPLGSPAEIEPQRLGRKSWQAPSVAEARIMEAAPTPPEKADVRASFGEPAPLSARTGARTPVRAELQLRDIPDEPADEPEPAQALEEDRAEAYVLVPEVRPRQLPTPPSPEEYSRARARRRGEWLEKAPPEEVVDVAQQTLPTFYPLARHLQDPVLLAALLNYFSFYDWLVFSNTTKAIKAVLDRNRDAQEAVLERFLGTVGYTRWTWLTPEPLQLTLKELHAYMKGVSLPTHQYAHTAAAVLSTPPTPEQHDLTRSLKKATRAFTRVVLRLRAHAEAEAEQIAAFRRAMPLPPSNGNSRHHSSAGPPPSWSTGAASAPPARRALSRQTSRAPSPTGSTWSHNTSQVHLPLSLHDRREPSPSFSRFRSPLFRLRRAPLLQVFVPSPEGDWLSDSSILECEAELRKAGVLELLRAGDVVWDTAVGDEGNVGRLIWDGRYLIDLDYTYSPIGDLPRYLPTLAFPPSYFHRVIRIAGDKNPICHIDVRPWAEEIASNLQLLQDRVKTETPQGNYHTVVRWVHRSSFTIRPPQSVQPPMIVMPTKERRGVDPGWYGLVVVEAEGTNEGLEDLQERCRGAFPPRAAGPRAAPRLGERERTVWRIMRERSRPGEIWISTVSYKERLLP</sequence>
<keyword evidence="2" id="KW-1185">Reference proteome</keyword>
<evidence type="ECO:0000313" key="2">
    <source>
        <dbReference type="Proteomes" id="UP000814140"/>
    </source>
</evidence>
<comment type="caution">
    <text evidence="1">The sequence shown here is derived from an EMBL/GenBank/DDBJ whole genome shotgun (WGS) entry which is preliminary data.</text>
</comment>
<accession>A0ACB8TF21</accession>
<reference evidence="1" key="1">
    <citation type="submission" date="2021-03" db="EMBL/GenBank/DDBJ databases">
        <authorList>
            <consortium name="DOE Joint Genome Institute"/>
            <person name="Ahrendt S."/>
            <person name="Looney B.P."/>
            <person name="Miyauchi S."/>
            <person name="Morin E."/>
            <person name="Drula E."/>
            <person name="Courty P.E."/>
            <person name="Chicoki N."/>
            <person name="Fauchery L."/>
            <person name="Kohler A."/>
            <person name="Kuo A."/>
            <person name="Labutti K."/>
            <person name="Pangilinan J."/>
            <person name="Lipzen A."/>
            <person name="Riley R."/>
            <person name="Andreopoulos W."/>
            <person name="He G."/>
            <person name="Johnson J."/>
            <person name="Barry K.W."/>
            <person name="Grigoriev I.V."/>
            <person name="Nagy L."/>
            <person name="Hibbett D."/>
            <person name="Henrissat B."/>
            <person name="Matheny P.B."/>
            <person name="Labbe J."/>
            <person name="Martin F."/>
        </authorList>
    </citation>
    <scope>NUCLEOTIDE SEQUENCE</scope>
    <source>
        <strain evidence="1">HHB10654</strain>
    </source>
</reference>
<proteinExistence type="predicted"/>
<organism evidence="1 2">
    <name type="scientific">Artomyces pyxidatus</name>
    <dbReference type="NCBI Taxonomy" id="48021"/>
    <lineage>
        <taxon>Eukaryota</taxon>
        <taxon>Fungi</taxon>
        <taxon>Dikarya</taxon>
        <taxon>Basidiomycota</taxon>
        <taxon>Agaricomycotina</taxon>
        <taxon>Agaricomycetes</taxon>
        <taxon>Russulales</taxon>
        <taxon>Auriscalpiaceae</taxon>
        <taxon>Artomyces</taxon>
    </lineage>
</organism>
<dbReference type="EMBL" id="MU277191">
    <property type="protein sequence ID" value="KAI0067038.1"/>
    <property type="molecule type" value="Genomic_DNA"/>
</dbReference>
<name>A0ACB8TF21_9AGAM</name>
<dbReference type="Proteomes" id="UP000814140">
    <property type="component" value="Unassembled WGS sequence"/>
</dbReference>
<evidence type="ECO:0000313" key="1">
    <source>
        <dbReference type="EMBL" id="KAI0067038.1"/>
    </source>
</evidence>